<keyword evidence="7 17" id="KW-0812">Transmembrane</keyword>
<evidence type="ECO:0000256" key="9">
    <source>
        <dbReference type="ARBA" id="ARBA00022946"/>
    </source>
</evidence>
<keyword evidence="8" id="KW-0999">Mitochondrion inner membrane</keyword>
<reference evidence="18 19" key="1">
    <citation type="submission" date="2023-02" db="EMBL/GenBank/DDBJ databases">
        <title>LHISI_Scaffold_Assembly.</title>
        <authorList>
            <person name="Stuart O.P."/>
            <person name="Cleave R."/>
            <person name="Magrath M.J.L."/>
            <person name="Mikheyev A.S."/>
        </authorList>
    </citation>
    <scope>NUCLEOTIDE SEQUENCE [LARGE SCALE GENOMIC DNA]</scope>
    <source>
        <strain evidence="18">Daus_M_001</strain>
        <tissue evidence="18">Leg muscle</tissue>
    </source>
</reference>
<evidence type="ECO:0000313" key="18">
    <source>
        <dbReference type="EMBL" id="KAJ8879681.1"/>
    </source>
</evidence>
<evidence type="ECO:0000256" key="10">
    <source>
        <dbReference type="ARBA" id="ARBA00022982"/>
    </source>
</evidence>
<keyword evidence="9" id="KW-0809">Transit peptide</keyword>
<keyword evidence="19" id="KW-1185">Reference proteome</keyword>
<feature type="transmembrane region" description="Helical" evidence="17">
    <location>
        <begin position="76"/>
        <end position="95"/>
    </location>
</feature>
<comment type="subcellular location">
    <subcellularLocation>
        <location evidence="2">Mitochondrion inner membrane</location>
        <topology evidence="2">Single-pass membrane protein</topology>
    </subcellularLocation>
</comment>
<sequence length="148" mass="16785">MAYLMRACTLGLRCRGTSPISSCSQRFISTSGKNNETAPVTAAEKVQTSVVEEKNWMSYGFDFKDRATDRNVMHSTFFTSVTLCLVFGTFIFMYAPDPALHNWAQREAFLELRRREQLGLPLIDRNLVDPAKIELPSEEVLVETEIVI</sequence>
<evidence type="ECO:0000256" key="3">
    <source>
        <dbReference type="ARBA" id="ARBA00008915"/>
    </source>
</evidence>
<evidence type="ECO:0000256" key="15">
    <source>
        <dbReference type="ARBA" id="ARBA00031387"/>
    </source>
</evidence>
<evidence type="ECO:0000256" key="14">
    <source>
        <dbReference type="ARBA" id="ARBA00030753"/>
    </source>
</evidence>
<proteinExistence type="inferred from homology"/>
<accession>A0ABQ9H638</accession>
<name>A0ABQ9H638_9NEOP</name>
<keyword evidence="11 17" id="KW-1133">Transmembrane helix</keyword>
<dbReference type="EMBL" id="JARBHB010000007">
    <property type="protein sequence ID" value="KAJ8879681.1"/>
    <property type="molecule type" value="Genomic_DNA"/>
</dbReference>
<keyword evidence="12" id="KW-0496">Mitochondrion</keyword>
<protein>
    <recommendedName>
        <fullName evidence="4">NADH dehydrogenase [ubiquinone] 1 beta subcomplex subunit 11, mitochondrial</fullName>
    </recommendedName>
    <alternativeName>
        <fullName evidence="15">Complex I-ESSS</fullName>
    </alternativeName>
    <alternativeName>
        <fullName evidence="14">NADH-ubiquinone oxidoreductase ESSS subunit</fullName>
    </alternativeName>
</protein>
<evidence type="ECO:0000256" key="4">
    <source>
        <dbReference type="ARBA" id="ARBA00018632"/>
    </source>
</evidence>
<evidence type="ECO:0000256" key="1">
    <source>
        <dbReference type="ARBA" id="ARBA00003195"/>
    </source>
</evidence>
<keyword evidence="6" id="KW-0679">Respiratory chain</keyword>
<dbReference type="PANTHER" id="PTHR13327">
    <property type="entry name" value="NADH-UBIQUINONE OXIDOREDUCTASE ESSS SUBUNIT, MITOCHONDRIAL PRECURSOR"/>
    <property type="match status" value="1"/>
</dbReference>
<dbReference type="PANTHER" id="PTHR13327:SF0">
    <property type="entry name" value="NADH DEHYDROGENASE [UBIQUINONE] 1 BETA SUBCOMPLEX SUBUNIT 11, MITOCHONDRIAL"/>
    <property type="match status" value="1"/>
</dbReference>
<evidence type="ECO:0000256" key="8">
    <source>
        <dbReference type="ARBA" id="ARBA00022792"/>
    </source>
</evidence>
<evidence type="ECO:0000256" key="11">
    <source>
        <dbReference type="ARBA" id="ARBA00022989"/>
    </source>
</evidence>
<evidence type="ECO:0000256" key="16">
    <source>
        <dbReference type="ARBA" id="ARBA00046528"/>
    </source>
</evidence>
<evidence type="ECO:0000313" key="19">
    <source>
        <dbReference type="Proteomes" id="UP001159363"/>
    </source>
</evidence>
<organism evidence="18 19">
    <name type="scientific">Dryococelus australis</name>
    <dbReference type="NCBI Taxonomy" id="614101"/>
    <lineage>
        <taxon>Eukaryota</taxon>
        <taxon>Metazoa</taxon>
        <taxon>Ecdysozoa</taxon>
        <taxon>Arthropoda</taxon>
        <taxon>Hexapoda</taxon>
        <taxon>Insecta</taxon>
        <taxon>Pterygota</taxon>
        <taxon>Neoptera</taxon>
        <taxon>Polyneoptera</taxon>
        <taxon>Phasmatodea</taxon>
        <taxon>Verophasmatodea</taxon>
        <taxon>Anareolatae</taxon>
        <taxon>Phasmatidae</taxon>
        <taxon>Eurycanthinae</taxon>
        <taxon>Dryococelus</taxon>
    </lineage>
</organism>
<evidence type="ECO:0000256" key="17">
    <source>
        <dbReference type="SAM" id="Phobius"/>
    </source>
</evidence>
<evidence type="ECO:0000256" key="7">
    <source>
        <dbReference type="ARBA" id="ARBA00022692"/>
    </source>
</evidence>
<dbReference type="InterPro" id="IPR019329">
    <property type="entry name" value="NADH_UbQ_OxRdtase_ESSS_su"/>
</dbReference>
<evidence type="ECO:0000256" key="12">
    <source>
        <dbReference type="ARBA" id="ARBA00023128"/>
    </source>
</evidence>
<dbReference type="Pfam" id="PF10183">
    <property type="entry name" value="ESSS"/>
    <property type="match status" value="1"/>
</dbReference>
<gene>
    <name evidence="18" type="ORF">PR048_020289</name>
</gene>
<evidence type="ECO:0000256" key="6">
    <source>
        <dbReference type="ARBA" id="ARBA00022660"/>
    </source>
</evidence>
<comment type="caution">
    <text evidence="18">The sequence shown here is derived from an EMBL/GenBank/DDBJ whole genome shotgun (WGS) entry which is preliminary data.</text>
</comment>
<keyword evidence="10" id="KW-0249">Electron transport</keyword>
<evidence type="ECO:0000256" key="13">
    <source>
        <dbReference type="ARBA" id="ARBA00023136"/>
    </source>
</evidence>
<evidence type="ECO:0000256" key="5">
    <source>
        <dbReference type="ARBA" id="ARBA00022448"/>
    </source>
</evidence>
<comment type="similarity">
    <text evidence="3">Belongs to the complex I NDUFB11 subunit family.</text>
</comment>
<dbReference type="Proteomes" id="UP001159363">
    <property type="component" value="Chromosome 6"/>
</dbReference>
<comment type="subunit">
    <text evidence="16">Complex I is composed of 45 different subunits. Interacts with BCAP31.</text>
</comment>
<evidence type="ECO:0000256" key="2">
    <source>
        <dbReference type="ARBA" id="ARBA00004434"/>
    </source>
</evidence>
<comment type="function">
    <text evidence="1">Accessory subunit of the mitochondrial membrane respiratory chain NADH dehydrogenase (Complex I), that is believed not to be involved in catalysis. Complex I functions in the transfer of electrons from NADH to the respiratory chain. The immediate electron acceptor for the enzyme is believed to be ubiquinone.</text>
</comment>
<keyword evidence="5" id="KW-0813">Transport</keyword>
<keyword evidence="13 17" id="KW-0472">Membrane</keyword>